<dbReference type="EMBL" id="JBITYG010000001">
    <property type="protein sequence ID" value="MFI9099662.1"/>
    <property type="molecule type" value="Genomic_DNA"/>
</dbReference>
<dbReference type="Proteomes" id="UP001614394">
    <property type="component" value="Unassembled WGS sequence"/>
</dbReference>
<evidence type="ECO:0000256" key="1">
    <source>
        <dbReference type="SAM" id="MobiDB-lite"/>
    </source>
</evidence>
<gene>
    <name evidence="4" type="ORF">ACIGXA_03990</name>
</gene>
<proteinExistence type="predicted"/>
<dbReference type="Pfam" id="PF10756">
    <property type="entry name" value="bPH_6"/>
    <property type="match status" value="1"/>
</dbReference>
<evidence type="ECO:0000313" key="4">
    <source>
        <dbReference type="EMBL" id="MFI9099662.1"/>
    </source>
</evidence>
<evidence type="ECO:0000256" key="2">
    <source>
        <dbReference type="SAM" id="Phobius"/>
    </source>
</evidence>
<protein>
    <submittedName>
        <fullName evidence="4">PH domain-containing protein</fullName>
    </submittedName>
</protein>
<accession>A0ABW8C1G2</accession>
<feature type="region of interest" description="Disordered" evidence="1">
    <location>
        <begin position="1"/>
        <end position="20"/>
    </location>
</feature>
<keyword evidence="2" id="KW-0812">Transmembrane</keyword>
<name>A0ABW8C1G2_9ACTN</name>
<sequence length="213" mass="22855">MTSSDDPTPTPQPDRPKYDDRSYRSVAGIVTGVLLIALSLWLGGDAVLRGSGRTPWLTLAGLLAALPLLAAFTIRPAVYAGEERLRIRNPFRTITVPWAAVEHLRAGYSTEVVAGGQRFQLWAIPVSLRARKRVARQTARAATATARQSSLLNAPEVPARAWSDQAVDELRDLAETNAAKPGAQGEVSVRWAYEVIAPIVTGAIVLAVLLAIG</sequence>
<feature type="transmembrane region" description="Helical" evidence="2">
    <location>
        <begin position="25"/>
        <end position="44"/>
    </location>
</feature>
<reference evidence="4 5" key="1">
    <citation type="submission" date="2024-10" db="EMBL/GenBank/DDBJ databases">
        <title>The Natural Products Discovery Center: Release of the First 8490 Sequenced Strains for Exploring Actinobacteria Biosynthetic Diversity.</title>
        <authorList>
            <person name="Kalkreuter E."/>
            <person name="Kautsar S.A."/>
            <person name="Yang D."/>
            <person name="Bader C.D."/>
            <person name="Teijaro C.N."/>
            <person name="Fluegel L."/>
            <person name="Davis C.M."/>
            <person name="Simpson J.R."/>
            <person name="Lauterbach L."/>
            <person name="Steele A.D."/>
            <person name="Gui C."/>
            <person name="Meng S."/>
            <person name="Li G."/>
            <person name="Viehrig K."/>
            <person name="Ye F."/>
            <person name="Su P."/>
            <person name="Kiefer A.F."/>
            <person name="Nichols A."/>
            <person name="Cepeda A.J."/>
            <person name="Yan W."/>
            <person name="Fan B."/>
            <person name="Jiang Y."/>
            <person name="Adhikari A."/>
            <person name="Zheng C.-J."/>
            <person name="Schuster L."/>
            <person name="Cowan T.M."/>
            <person name="Smanski M.J."/>
            <person name="Chevrette M.G."/>
            <person name="De Carvalho L.P.S."/>
            <person name="Shen B."/>
        </authorList>
    </citation>
    <scope>NUCLEOTIDE SEQUENCE [LARGE SCALE GENOMIC DNA]</scope>
    <source>
        <strain evidence="4 5">NPDC053399</strain>
    </source>
</reference>
<evidence type="ECO:0000313" key="5">
    <source>
        <dbReference type="Proteomes" id="UP001614394"/>
    </source>
</evidence>
<keyword evidence="5" id="KW-1185">Reference proteome</keyword>
<evidence type="ECO:0000259" key="3">
    <source>
        <dbReference type="Pfam" id="PF10756"/>
    </source>
</evidence>
<organism evidence="4 5">
    <name type="scientific">Streptomyces fildesensis</name>
    <dbReference type="NCBI Taxonomy" id="375757"/>
    <lineage>
        <taxon>Bacteria</taxon>
        <taxon>Bacillati</taxon>
        <taxon>Actinomycetota</taxon>
        <taxon>Actinomycetes</taxon>
        <taxon>Kitasatosporales</taxon>
        <taxon>Streptomycetaceae</taxon>
        <taxon>Streptomyces</taxon>
    </lineage>
</organism>
<dbReference type="RefSeq" id="WP_399644160.1">
    <property type="nucleotide sequence ID" value="NZ_JBITYG010000001.1"/>
</dbReference>
<feature type="transmembrane region" description="Helical" evidence="2">
    <location>
        <begin position="56"/>
        <end position="78"/>
    </location>
</feature>
<feature type="domain" description="Low molecular weight protein antigen 6 PH" evidence="3">
    <location>
        <begin position="75"/>
        <end position="147"/>
    </location>
</feature>
<keyword evidence="2" id="KW-0472">Membrane</keyword>
<dbReference type="InterPro" id="IPR019692">
    <property type="entry name" value="CFP-6_PH"/>
</dbReference>
<feature type="transmembrane region" description="Helical" evidence="2">
    <location>
        <begin position="191"/>
        <end position="212"/>
    </location>
</feature>
<keyword evidence="2" id="KW-1133">Transmembrane helix</keyword>
<comment type="caution">
    <text evidence="4">The sequence shown here is derived from an EMBL/GenBank/DDBJ whole genome shotgun (WGS) entry which is preliminary data.</text>
</comment>